<dbReference type="EMBL" id="OX596115">
    <property type="protein sequence ID" value="CAI9707712.1"/>
    <property type="molecule type" value="Genomic_DNA"/>
</dbReference>
<evidence type="ECO:0000313" key="2">
    <source>
        <dbReference type="Proteomes" id="UP001162501"/>
    </source>
</evidence>
<accession>A0ACB0F4U1</accession>
<organism evidence="1 2">
    <name type="scientific">Rangifer tarandus platyrhynchus</name>
    <name type="common">Svalbard reindeer</name>
    <dbReference type="NCBI Taxonomy" id="3082113"/>
    <lineage>
        <taxon>Eukaryota</taxon>
        <taxon>Metazoa</taxon>
        <taxon>Chordata</taxon>
        <taxon>Craniata</taxon>
        <taxon>Vertebrata</taxon>
        <taxon>Euteleostomi</taxon>
        <taxon>Mammalia</taxon>
        <taxon>Eutheria</taxon>
        <taxon>Laurasiatheria</taxon>
        <taxon>Artiodactyla</taxon>
        <taxon>Ruminantia</taxon>
        <taxon>Pecora</taxon>
        <taxon>Cervidae</taxon>
        <taxon>Odocoileinae</taxon>
        <taxon>Rangifer</taxon>
    </lineage>
</organism>
<gene>
    <name evidence="1" type="ORF">MRATA1EN3_LOCUS18925</name>
</gene>
<evidence type="ECO:0000313" key="1">
    <source>
        <dbReference type="EMBL" id="CAI9707712.1"/>
    </source>
</evidence>
<reference evidence="1" key="1">
    <citation type="submission" date="2023-05" db="EMBL/GenBank/DDBJ databases">
        <authorList>
            <consortium name="ELIXIR-Norway"/>
        </authorList>
    </citation>
    <scope>NUCLEOTIDE SEQUENCE</scope>
</reference>
<sequence length="101" mass="10262">MALRLLGPGAEADVGPEAGVGAGSRCGEPEAGTETGPPLASPCLSPHRNRTAPPLTTPEDQPSPPFPLPVSAKPFLRADGRMPGAPGDGPLKTPPAEEREH</sequence>
<protein>
    <submittedName>
        <fullName evidence="1">Uncharacterized protein</fullName>
    </submittedName>
</protein>
<name>A0ACB0F4U1_RANTA</name>
<dbReference type="Proteomes" id="UP001162501">
    <property type="component" value="Chromosome 31"/>
</dbReference>
<proteinExistence type="predicted"/>